<dbReference type="GO" id="GO:0015833">
    <property type="term" value="P:peptide transport"/>
    <property type="evidence" value="ECO:0007669"/>
    <property type="project" value="InterPro"/>
</dbReference>
<accession>A0AAW3QZV9</accession>
<dbReference type="Gene3D" id="3.40.50.300">
    <property type="entry name" value="P-loop containing nucleotide triphosphate hydrolases"/>
    <property type="match status" value="1"/>
</dbReference>
<name>A0AAW3QZV9_9PROT</name>
<dbReference type="GO" id="GO:0005886">
    <property type="term" value="C:plasma membrane"/>
    <property type="evidence" value="ECO:0007669"/>
    <property type="project" value="UniProtKB-SubCell"/>
</dbReference>
<organism evidence="7 8">
    <name type="scientific">Gluconobacter albidus</name>
    <dbReference type="NCBI Taxonomy" id="318683"/>
    <lineage>
        <taxon>Bacteria</taxon>
        <taxon>Pseudomonadati</taxon>
        <taxon>Pseudomonadota</taxon>
        <taxon>Alphaproteobacteria</taxon>
        <taxon>Acetobacterales</taxon>
        <taxon>Acetobacteraceae</taxon>
        <taxon>Gluconobacter</taxon>
    </lineage>
</organism>
<feature type="domain" description="ABC transporter" evidence="6">
    <location>
        <begin position="5"/>
        <end position="256"/>
    </location>
</feature>
<dbReference type="AlphaFoldDB" id="A0AAW3QZV9"/>
<evidence type="ECO:0000313" key="8">
    <source>
        <dbReference type="Proteomes" id="UP000075682"/>
    </source>
</evidence>
<dbReference type="InterPro" id="IPR013563">
    <property type="entry name" value="Oligopep_ABC_C"/>
</dbReference>
<dbReference type="RefSeq" id="WP_082790615.1">
    <property type="nucleotide sequence ID" value="NZ_BEWL01000019.1"/>
</dbReference>
<reference evidence="7 8" key="1">
    <citation type="submission" date="2015-06" db="EMBL/GenBank/DDBJ databases">
        <title>Improved classification and identification of acetic acid bacteria using matrix-assisted laser desorption/ionization time-of-flight mass spectrometry; Gluconobacter nephelii and Gluconobacter uchimurae are later heterotypic synonyms of Gluconobacter japonicus and Gluconobacter oxydans, respectively.</title>
        <authorList>
            <person name="Li L."/>
            <person name="Cleenwerck I."/>
            <person name="De Vuyst L."/>
            <person name="Vandamme P."/>
        </authorList>
    </citation>
    <scope>NUCLEOTIDE SEQUENCE [LARGE SCALE GENOMIC DNA]</scope>
    <source>
        <strain evidence="7 8">LMG 1356</strain>
    </source>
</reference>
<gene>
    <name evidence="7" type="ORF">AD941_02455</name>
</gene>
<dbReference type="SUPFAM" id="SSF52540">
    <property type="entry name" value="P-loop containing nucleoside triphosphate hydrolases"/>
    <property type="match status" value="1"/>
</dbReference>
<proteinExistence type="inferred from homology"/>
<comment type="similarity">
    <text evidence="2">Belongs to the ABC transporter superfamily.</text>
</comment>
<evidence type="ECO:0000256" key="4">
    <source>
        <dbReference type="ARBA" id="ARBA00022741"/>
    </source>
</evidence>
<dbReference type="PANTHER" id="PTHR43776:SF7">
    <property type="entry name" value="D,D-DIPEPTIDE TRANSPORT ATP-BINDING PROTEIN DDPF-RELATED"/>
    <property type="match status" value="1"/>
</dbReference>
<dbReference type="GO" id="GO:0005524">
    <property type="term" value="F:ATP binding"/>
    <property type="evidence" value="ECO:0007669"/>
    <property type="project" value="UniProtKB-KW"/>
</dbReference>
<comment type="caution">
    <text evidence="7">The sequence shown here is derived from an EMBL/GenBank/DDBJ whole genome shotgun (WGS) entry which is preliminary data.</text>
</comment>
<dbReference type="InterPro" id="IPR003439">
    <property type="entry name" value="ABC_transporter-like_ATP-bd"/>
</dbReference>
<keyword evidence="4" id="KW-0547">Nucleotide-binding</keyword>
<comment type="subcellular location">
    <subcellularLocation>
        <location evidence="1">Cell inner membrane</location>
        <topology evidence="1">Peripheral membrane protein</topology>
    </subcellularLocation>
</comment>
<evidence type="ECO:0000259" key="6">
    <source>
        <dbReference type="PROSITE" id="PS50893"/>
    </source>
</evidence>
<dbReference type="InterPro" id="IPR050319">
    <property type="entry name" value="ABC_transp_ATP-bind"/>
</dbReference>
<dbReference type="Proteomes" id="UP000075682">
    <property type="component" value="Unassembled WGS sequence"/>
</dbReference>
<evidence type="ECO:0000256" key="2">
    <source>
        <dbReference type="ARBA" id="ARBA00005417"/>
    </source>
</evidence>
<evidence type="ECO:0000313" key="7">
    <source>
        <dbReference type="EMBL" id="KXV41847.1"/>
    </source>
</evidence>
<dbReference type="InterPro" id="IPR027417">
    <property type="entry name" value="P-loop_NTPase"/>
</dbReference>
<dbReference type="InterPro" id="IPR003593">
    <property type="entry name" value="AAA+_ATPase"/>
</dbReference>
<dbReference type="GO" id="GO:0055085">
    <property type="term" value="P:transmembrane transport"/>
    <property type="evidence" value="ECO:0007669"/>
    <property type="project" value="UniProtKB-ARBA"/>
</dbReference>
<dbReference type="NCBIfam" id="TIGR01727">
    <property type="entry name" value="oligo_HPY"/>
    <property type="match status" value="1"/>
</dbReference>
<dbReference type="PROSITE" id="PS00211">
    <property type="entry name" value="ABC_TRANSPORTER_1"/>
    <property type="match status" value="1"/>
</dbReference>
<dbReference type="SMART" id="SM00382">
    <property type="entry name" value="AAA"/>
    <property type="match status" value="1"/>
</dbReference>
<dbReference type="Pfam" id="PF00005">
    <property type="entry name" value="ABC_tran"/>
    <property type="match status" value="1"/>
</dbReference>
<dbReference type="PROSITE" id="PS50893">
    <property type="entry name" value="ABC_TRANSPORTER_2"/>
    <property type="match status" value="1"/>
</dbReference>
<sequence>MTALLRFDAVTKSYGRPSLVPWQQSGVTPVLHGISLSVARGEIVGIVGESGSGKSTLGRMALRLVSPTSGRVFFDGHDITAMSERQFRPFRSRVQMIFQDPHNSLDPAISIGASVAEAIESTQPGLSQAERDERVAALLQQVGLNPLAAGRRPHAFSGGQKQRVGIARALATNPDLIVADEAVSALDVSVQAHILNLMRDLREQLGLAYLFIAHDLAVVRRVSHRVAVLYRGRIVESGCRDALFDTPLHPYTRMLLRSVPRARPLSELAAPAAPMDPVQTFAGCPFYARCAERLDICRHVDPPARTMAPGREVACHAAW</sequence>
<dbReference type="GO" id="GO:0016887">
    <property type="term" value="F:ATP hydrolysis activity"/>
    <property type="evidence" value="ECO:0007669"/>
    <property type="project" value="InterPro"/>
</dbReference>
<protein>
    <recommendedName>
        <fullName evidence="6">ABC transporter domain-containing protein</fullName>
    </recommendedName>
</protein>
<dbReference type="CDD" id="cd03257">
    <property type="entry name" value="ABC_NikE_OppD_transporters"/>
    <property type="match status" value="1"/>
</dbReference>
<dbReference type="InterPro" id="IPR017871">
    <property type="entry name" value="ABC_transporter-like_CS"/>
</dbReference>
<evidence type="ECO:0000256" key="5">
    <source>
        <dbReference type="ARBA" id="ARBA00022840"/>
    </source>
</evidence>
<evidence type="ECO:0000256" key="1">
    <source>
        <dbReference type="ARBA" id="ARBA00004417"/>
    </source>
</evidence>
<dbReference type="EMBL" id="LHZN01000098">
    <property type="protein sequence ID" value="KXV41847.1"/>
    <property type="molecule type" value="Genomic_DNA"/>
</dbReference>
<dbReference type="FunFam" id="3.40.50.300:FF:000016">
    <property type="entry name" value="Oligopeptide ABC transporter ATP-binding component"/>
    <property type="match status" value="1"/>
</dbReference>
<evidence type="ECO:0000256" key="3">
    <source>
        <dbReference type="ARBA" id="ARBA00022448"/>
    </source>
</evidence>
<dbReference type="Pfam" id="PF08352">
    <property type="entry name" value="oligo_HPY"/>
    <property type="match status" value="1"/>
</dbReference>
<dbReference type="PANTHER" id="PTHR43776">
    <property type="entry name" value="TRANSPORT ATP-BINDING PROTEIN"/>
    <property type="match status" value="1"/>
</dbReference>
<keyword evidence="5" id="KW-0067">ATP-binding</keyword>
<keyword evidence="3" id="KW-0813">Transport</keyword>